<gene>
    <name evidence="2" type="ORF">GCM10017576_02050</name>
</gene>
<evidence type="ECO:0000313" key="3">
    <source>
        <dbReference type="Proteomes" id="UP001142462"/>
    </source>
</evidence>
<reference evidence="2" key="1">
    <citation type="journal article" date="2014" name="Int. J. Syst. Evol. Microbiol.">
        <title>Complete genome sequence of Corynebacterium casei LMG S-19264T (=DSM 44701T), isolated from a smear-ripened cheese.</title>
        <authorList>
            <consortium name="US DOE Joint Genome Institute (JGI-PGF)"/>
            <person name="Walter F."/>
            <person name="Albersmeier A."/>
            <person name="Kalinowski J."/>
            <person name="Ruckert C."/>
        </authorList>
    </citation>
    <scope>NUCLEOTIDE SEQUENCE</scope>
    <source>
        <strain evidence="2">VKM Ac-1020</strain>
    </source>
</reference>
<dbReference type="Proteomes" id="UP001142462">
    <property type="component" value="Unassembled WGS sequence"/>
</dbReference>
<dbReference type="NCBIfam" id="NF041681">
    <property type="entry name" value="HGxxPAAW"/>
    <property type="match status" value="1"/>
</dbReference>
<keyword evidence="1" id="KW-0472">Membrane</keyword>
<feature type="transmembrane region" description="Helical" evidence="1">
    <location>
        <begin position="15"/>
        <end position="37"/>
    </location>
</feature>
<accession>A0A9W6H044</accession>
<dbReference type="RefSeq" id="WP_271171807.1">
    <property type="nucleotide sequence ID" value="NZ_BSEJ01000001.1"/>
</dbReference>
<dbReference type="Pfam" id="PF20447">
    <property type="entry name" value="DUF6704"/>
    <property type="match status" value="1"/>
</dbReference>
<keyword evidence="1" id="KW-0812">Transmembrane</keyword>
<comment type="caution">
    <text evidence="2">The sequence shown here is derived from an EMBL/GenBank/DDBJ whole genome shotgun (WGS) entry which is preliminary data.</text>
</comment>
<proteinExistence type="predicted"/>
<protein>
    <submittedName>
        <fullName evidence="2">Uncharacterized protein</fullName>
    </submittedName>
</protein>
<evidence type="ECO:0000313" key="2">
    <source>
        <dbReference type="EMBL" id="GLJ60076.1"/>
    </source>
</evidence>
<dbReference type="AlphaFoldDB" id="A0A9W6H044"/>
<dbReference type="InterPro" id="IPR046550">
    <property type="entry name" value="DUF6704"/>
</dbReference>
<dbReference type="EMBL" id="BSEJ01000001">
    <property type="protein sequence ID" value="GLJ60076.1"/>
    <property type="molecule type" value="Genomic_DNA"/>
</dbReference>
<keyword evidence="1" id="KW-1133">Transmembrane helix</keyword>
<keyword evidence="3" id="KW-1185">Reference proteome</keyword>
<name>A0A9W6H044_9MICO</name>
<sequence>MTHSIDDPGHGHSPAAWSAVLIMLLGLSVAAVALFLWVPWLLIASAAVFLIGPIVGFILTKAGYGAGGSKYQPKAH</sequence>
<feature type="transmembrane region" description="Helical" evidence="1">
    <location>
        <begin position="43"/>
        <end position="64"/>
    </location>
</feature>
<organism evidence="2 3">
    <name type="scientific">Microbacterium barkeri</name>
    <dbReference type="NCBI Taxonomy" id="33917"/>
    <lineage>
        <taxon>Bacteria</taxon>
        <taxon>Bacillati</taxon>
        <taxon>Actinomycetota</taxon>
        <taxon>Actinomycetes</taxon>
        <taxon>Micrococcales</taxon>
        <taxon>Microbacteriaceae</taxon>
        <taxon>Microbacterium</taxon>
    </lineage>
</organism>
<reference evidence="2" key="2">
    <citation type="submission" date="2023-01" db="EMBL/GenBank/DDBJ databases">
        <authorList>
            <person name="Sun Q."/>
            <person name="Evtushenko L."/>
        </authorList>
    </citation>
    <scope>NUCLEOTIDE SEQUENCE</scope>
    <source>
        <strain evidence="2">VKM Ac-1020</strain>
    </source>
</reference>
<evidence type="ECO:0000256" key="1">
    <source>
        <dbReference type="SAM" id="Phobius"/>
    </source>
</evidence>